<keyword evidence="4" id="KW-1185">Reference proteome</keyword>
<dbReference type="GO" id="GO:0000447">
    <property type="term" value="P:endonucleolytic cleavage in ITS1 to separate SSU-rRNA from 5.8S rRNA and LSU-rRNA from tricistronic rRNA transcript (SSU-rRNA, 5.8S rRNA, LSU-rRNA)"/>
    <property type="evidence" value="ECO:0007669"/>
    <property type="project" value="TreeGrafter"/>
</dbReference>
<dbReference type="OrthoDB" id="392571at2759"/>
<evidence type="ECO:0000313" key="4">
    <source>
        <dbReference type="Proteomes" id="UP000018538"/>
    </source>
</evidence>
<dbReference type="GO" id="GO:0000480">
    <property type="term" value="P:endonucleolytic cleavage in 5'-ETS of tricistronic rRNA transcript (SSU-rRNA, 5.8S rRNA, LSU-rRNA)"/>
    <property type="evidence" value="ECO:0007669"/>
    <property type="project" value="TreeGrafter"/>
</dbReference>
<dbReference type="PANTHER" id="PTHR13102">
    <property type="entry name" value="NUCLEOLAR PROTEIN 9"/>
    <property type="match status" value="1"/>
</dbReference>
<gene>
    <name evidence="3" type="ORF">YYC_02041</name>
</gene>
<dbReference type="GO" id="GO:0003723">
    <property type="term" value="F:RNA binding"/>
    <property type="evidence" value="ECO:0007669"/>
    <property type="project" value="InterPro"/>
</dbReference>
<feature type="region of interest" description="Disordered" evidence="2">
    <location>
        <begin position="874"/>
        <end position="962"/>
    </location>
</feature>
<dbReference type="GO" id="GO:0030686">
    <property type="term" value="C:90S preribosome"/>
    <property type="evidence" value="ECO:0007669"/>
    <property type="project" value="TreeGrafter"/>
</dbReference>
<dbReference type="GO" id="GO:0030688">
    <property type="term" value="C:preribosome, small subunit precursor"/>
    <property type="evidence" value="ECO:0007669"/>
    <property type="project" value="TreeGrafter"/>
</dbReference>
<dbReference type="PANTHER" id="PTHR13102:SF0">
    <property type="entry name" value="NUCLEOLAR PROTEIN 9"/>
    <property type="match status" value="1"/>
</dbReference>
<accession>V7PQ82</accession>
<feature type="region of interest" description="Disordered" evidence="2">
    <location>
        <begin position="1"/>
        <end position="38"/>
    </location>
</feature>
<proteinExistence type="predicted"/>
<evidence type="ECO:0000256" key="1">
    <source>
        <dbReference type="ARBA" id="ARBA00022737"/>
    </source>
</evidence>
<keyword evidence="1" id="KW-0677">Repeat</keyword>
<dbReference type="GO" id="GO:0005730">
    <property type="term" value="C:nucleolus"/>
    <property type="evidence" value="ECO:0007669"/>
    <property type="project" value="TreeGrafter"/>
</dbReference>
<dbReference type="Pfam" id="PF22493">
    <property type="entry name" value="PUF_NOP9"/>
    <property type="match status" value="1"/>
</dbReference>
<dbReference type="EMBL" id="KI635738">
    <property type="protein sequence ID" value="ETB61120.1"/>
    <property type="molecule type" value="Genomic_DNA"/>
</dbReference>
<dbReference type="AlphaFoldDB" id="V7PQ82"/>
<dbReference type="GO" id="GO:0000472">
    <property type="term" value="P:endonucleolytic cleavage to generate mature 5'-end of SSU-rRNA from (SSU-rRNA, 5.8S rRNA, LSU-rRNA)"/>
    <property type="evidence" value="ECO:0007669"/>
    <property type="project" value="TreeGrafter"/>
</dbReference>
<feature type="compositionally biased region" description="Low complexity" evidence="2">
    <location>
        <begin position="9"/>
        <end position="23"/>
    </location>
</feature>
<feature type="compositionally biased region" description="Basic and acidic residues" evidence="2">
    <location>
        <begin position="878"/>
        <end position="922"/>
    </location>
</feature>
<evidence type="ECO:0000313" key="3">
    <source>
        <dbReference type="EMBL" id="ETB61120.1"/>
    </source>
</evidence>
<feature type="compositionally biased region" description="Basic residues" evidence="2">
    <location>
        <begin position="24"/>
        <end position="35"/>
    </location>
</feature>
<reference evidence="3 4" key="1">
    <citation type="submission" date="2013-11" db="EMBL/GenBank/DDBJ databases">
        <title>The Genome Sequence of Plasmodium yoelii 17X.</title>
        <authorList>
            <consortium name="The Broad Institute Genomics Platform"/>
            <consortium name="The Broad Institute Genome Sequencing Center for Infectious Disease"/>
            <person name="Neafsey D."/>
            <person name="Adams J."/>
            <person name="Walker B."/>
            <person name="Young S.K."/>
            <person name="Zeng Q."/>
            <person name="Gargeya S."/>
            <person name="Fitzgerald M."/>
            <person name="Haas B."/>
            <person name="Abouelleil A."/>
            <person name="Alvarado L."/>
            <person name="Chapman S.B."/>
            <person name="Gainer-Dewar J."/>
            <person name="Goldberg J."/>
            <person name="Griggs A."/>
            <person name="Gujja S."/>
            <person name="Hansen M."/>
            <person name="Howarth C."/>
            <person name="Imamovic A."/>
            <person name="Ireland A."/>
            <person name="Larimer J."/>
            <person name="McCowan C."/>
            <person name="Murphy C."/>
            <person name="Pearson M."/>
            <person name="Poon T.W."/>
            <person name="Priest M."/>
            <person name="Roberts A."/>
            <person name="Saif S."/>
            <person name="Shea T."/>
            <person name="Sykes S."/>
            <person name="Wortman J."/>
            <person name="Nusbaum C."/>
            <person name="Birren B."/>
        </authorList>
    </citation>
    <scope>NUCLEOTIDE SEQUENCE [LARGE SCALE GENOMIC DNA]</scope>
    <source>
        <strain evidence="3 4">17X</strain>
    </source>
</reference>
<sequence length="962" mass="113926">MYGFKARPRNNNFRNFNKNNGHNNKFRHNNNRNRRNNNNNLEEISEYLINISYILNEKYEKYFVYELKEENVKKGYKVFGDINLDDSYNIEDDICILVKIKDEIKYNEKALVRTKKCSKILEKLIYYCFFLLKYNEKNVKNNDISIECIEIYNNFFKMVYSNFNELAVCEYASHFVQTVLCVYIFFNKYEEKYIEDINKKNNDYKKISYYFKEIGNNIIENIFFLIFDKCGTHILRSFLYSLGGYLNINISNITFRKSKVRNSMSKGELKYVNKNYMNDNDVSNLNGKGDNTTFFFECCKKIIDKIKDEIVNPNESQKFKNILYQYIFYEDIKKGEEINSNDKYLIESQNQYLISPLLYNTYSVPALVILFELFKDKKVECNDLISEIFLIKKTKKYYIDKTCEKNICFEESPLKQLLDLLIKLDSSSIMIENILKINNEHTFYVFNTYILKNINKLICDNPYSCLVIYNYLSFEYITEEMYDLLIKQIDIDIIINKKKFNILKSLFDLSQCYKRNCKFLVNSLLKNLSLIGESANSEKKSFTPESINNTKFIWLCILCMCNYNDLSPLVLNIFGNSNPKKQEIENDDIENEEAYNGNQHDNNNMGTLNNYNFYNHIKIDTNGYYILLHILSFPKESIIPIINSFKHFCNFLKIVYNNKPSNNDINNYNSFLDAFSNNNNNNGKNKLSYEEGNHINDNHQHEKIIKNSSGNNYYNNLNGNKNENKIKPFIRKNAELRGNILLYFCCDKNLSILCEKIGNTFNLLNEKYLKQFILLFKNEYKNIAINHIGAHVVVTFFKLGNDQIKKSILDSLIENDINMYNNFIKNFMKLKEYKKTKTINTNTKKYLKAKKMFENILISKEKDDSGNGLIQELDQMNNDEKENTSDIEEEKNTSDKEEKNTSDKEDEKNTSDKEDEKNKSDKEDEFMNVISEFIKDSKKKSRKRKKEKDKIDKAINKSVKCS</sequence>
<protein>
    <submittedName>
        <fullName evidence="3">Uncharacterized protein</fullName>
    </submittedName>
</protein>
<feature type="compositionally biased region" description="Basic residues" evidence="2">
    <location>
        <begin position="937"/>
        <end position="947"/>
    </location>
</feature>
<dbReference type="Proteomes" id="UP000018538">
    <property type="component" value="Unassembled WGS sequence"/>
</dbReference>
<organism evidence="3 4">
    <name type="scientific">Plasmodium yoelii 17X</name>
    <dbReference type="NCBI Taxonomy" id="1323249"/>
    <lineage>
        <taxon>Eukaryota</taxon>
        <taxon>Sar</taxon>
        <taxon>Alveolata</taxon>
        <taxon>Apicomplexa</taxon>
        <taxon>Aconoidasida</taxon>
        <taxon>Haemosporida</taxon>
        <taxon>Plasmodiidae</taxon>
        <taxon>Plasmodium</taxon>
        <taxon>Plasmodium (Vinckeia)</taxon>
    </lineage>
</organism>
<dbReference type="InterPro" id="IPR040000">
    <property type="entry name" value="NOP9"/>
</dbReference>
<name>V7PQ82_PLAYE</name>
<dbReference type="GO" id="GO:0000056">
    <property type="term" value="P:ribosomal small subunit export from nucleus"/>
    <property type="evidence" value="ECO:0007669"/>
    <property type="project" value="TreeGrafter"/>
</dbReference>
<evidence type="ECO:0000256" key="2">
    <source>
        <dbReference type="SAM" id="MobiDB-lite"/>
    </source>
</evidence>
<dbReference type="InterPro" id="IPR001313">
    <property type="entry name" value="Pumilio_RNA-bd_rpt"/>
</dbReference>